<evidence type="ECO:0000313" key="2">
    <source>
        <dbReference type="EMBL" id="OXU20655.1"/>
    </source>
</evidence>
<keyword evidence="3" id="KW-1185">Reference proteome</keyword>
<feature type="region of interest" description="Disordered" evidence="1">
    <location>
        <begin position="43"/>
        <end position="68"/>
    </location>
</feature>
<evidence type="ECO:0000256" key="1">
    <source>
        <dbReference type="SAM" id="MobiDB-lite"/>
    </source>
</evidence>
<dbReference type="EMBL" id="NNAY01002741">
    <property type="protein sequence ID" value="OXU20655.1"/>
    <property type="molecule type" value="Genomic_DNA"/>
</dbReference>
<dbReference type="AlphaFoldDB" id="A0A232EQM1"/>
<organism evidence="2 3">
    <name type="scientific">Trichomalopsis sarcophagae</name>
    <dbReference type="NCBI Taxonomy" id="543379"/>
    <lineage>
        <taxon>Eukaryota</taxon>
        <taxon>Metazoa</taxon>
        <taxon>Ecdysozoa</taxon>
        <taxon>Arthropoda</taxon>
        <taxon>Hexapoda</taxon>
        <taxon>Insecta</taxon>
        <taxon>Pterygota</taxon>
        <taxon>Neoptera</taxon>
        <taxon>Endopterygota</taxon>
        <taxon>Hymenoptera</taxon>
        <taxon>Apocrita</taxon>
        <taxon>Proctotrupomorpha</taxon>
        <taxon>Chalcidoidea</taxon>
        <taxon>Pteromalidae</taxon>
        <taxon>Pteromalinae</taxon>
        <taxon>Trichomalopsis</taxon>
    </lineage>
</organism>
<sequence>MSHVWVHNHYIGSRCHLCLINIRVVNTPCTGVPQFIPFPQSTPATNFNKSNTAARKEPEYDNFAKKKR</sequence>
<protein>
    <submittedName>
        <fullName evidence="2">Uncharacterized protein</fullName>
    </submittedName>
</protein>
<name>A0A232EQM1_9HYME</name>
<evidence type="ECO:0000313" key="3">
    <source>
        <dbReference type="Proteomes" id="UP000215335"/>
    </source>
</evidence>
<dbReference type="Proteomes" id="UP000215335">
    <property type="component" value="Unassembled WGS sequence"/>
</dbReference>
<feature type="compositionally biased region" description="Polar residues" evidence="1">
    <location>
        <begin position="43"/>
        <end position="53"/>
    </location>
</feature>
<feature type="compositionally biased region" description="Basic and acidic residues" evidence="1">
    <location>
        <begin position="54"/>
        <end position="68"/>
    </location>
</feature>
<gene>
    <name evidence="2" type="ORF">TSAR_007601</name>
</gene>
<proteinExistence type="predicted"/>
<accession>A0A232EQM1</accession>
<comment type="caution">
    <text evidence="2">The sequence shown here is derived from an EMBL/GenBank/DDBJ whole genome shotgun (WGS) entry which is preliminary data.</text>
</comment>
<reference evidence="2 3" key="1">
    <citation type="journal article" date="2017" name="Curr. Biol.">
        <title>The Evolution of Venom by Co-option of Single-Copy Genes.</title>
        <authorList>
            <person name="Martinson E.O."/>
            <person name="Mrinalini"/>
            <person name="Kelkar Y.D."/>
            <person name="Chang C.H."/>
            <person name="Werren J.H."/>
        </authorList>
    </citation>
    <scope>NUCLEOTIDE SEQUENCE [LARGE SCALE GENOMIC DNA]</scope>
    <source>
        <strain evidence="2 3">Alberta</strain>
        <tissue evidence="2">Whole body</tissue>
    </source>
</reference>